<dbReference type="InterPro" id="IPR029068">
    <property type="entry name" value="Glyas_Bleomycin-R_OHBP_Dase"/>
</dbReference>
<dbReference type="AlphaFoldDB" id="A0A382LCL1"/>
<feature type="domain" description="VOC" evidence="1">
    <location>
        <begin position="6"/>
        <end position="113"/>
    </location>
</feature>
<proteinExistence type="predicted"/>
<dbReference type="SUPFAM" id="SSF54593">
    <property type="entry name" value="Glyoxalase/Bleomycin resistance protein/Dihydroxybiphenyl dioxygenase"/>
    <property type="match status" value="1"/>
</dbReference>
<dbReference type="InterPro" id="IPR004360">
    <property type="entry name" value="Glyas_Fos-R_dOase_dom"/>
</dbReference>
<dbReference type="EMBL" id="UINC01085233">
    <property type="protein sequence ID" value="SVC32591.1"/>
    <property type="molecule type" value="Genomic_DNA"/>
</dbReference>
<reference evidence="2" key="1">
    <citation type="submission" date="2018-05" db="EMBL/GenBank/DDBJ databases">
        <authorList>
            <person name="Lanie J.A."/>
            <person name="Ng W.-L."/>
            <person name="Kazmierczak K.M."/>
            <person name="Andrzejewski T.M."/>
            <person name="Davidsen T.M."/>
            <person name="Wayne K.J."/>
            <person name="Tettelin H."/>
            <person name="Glass J.I."/>
            <person name="Rusch D."/>
            <person name="Podicherti R."/>
            <person name="Tsui H.-C.T."/>
            <person name="Winkler M.E."/>
        </authorList>
    </citation>
    <scope>NUCLEOTIDE SEQUENCE</scope>
</reference>
<dbReference type="PROSITE" id="PS51819">
    <property type="entry name" value="VOC"/>
    <property type="match status" value="2"/>
</dbReference>
<accession>A0A382LCL1</accession>
<dbReference type="Gene3D" id="3.10.180.10">
    <property type="entry name" value="2,3-Dihydroxybiphenyl 1,2-Dioxygenase, domain 1"/>
    <property type="match status" value="2"/>
</dbReference>
<evidence type="ECO:0000313" key="2">
    <source>
        <dbReference type="EMBL" id="SVC32591.1"/>
    </source>
</evidence>
<gene>
    <name evidence="2" type="ORF">METZ01_LOCUS285445</name>
</gene>
<feature type="domain" description="VOC" evidence="1">
    <location>
        <begin position="154"/>
        <end position="279"/>
    </location>
</feature>
<dbReference type="Pfam" id="PF00903">
    <property type="entry name" value="Glyoxalase"/>
    <property type="match status" value="1"/>
</dbReference>
<sequence length="319" mass="36379">MIKATDLAYGRLGAPDLDRMEEFLVNFGMVRADRTKKALYMRGTDGDHHHIHVTELGEPTHIGLAWWASSEEDLEIISKAPGASKIHEIDEPGGGKRVNLTDPDGRIIEVIHGMETVDDLDVRDVAINTGNDKYKRTKIQRLSMNPGQPSQVKRSAHAVVKTADLNKFNEWYQSTLGLIMTDSIMDFEDETKDMMTFNHIDAGDNYVDHHVLLAIQSDHAEFNHLSFEAADFDDVQTGHYWLKSKGYKHAWGIGRHMLGSQVFDYWRDPWGRIHEHWTDSDLVNNVHEPQRWAPPEGLNNQWGPDFPESFVDDPHVHAL</sequence>
<organism evidence="2">
    <name type="scientific">marine metagenome</name>
    <dbReference type="NCBI Taxonomy" id="408172"/>
    <lineage>
        <taxon>unclassified sequences</taxon>
        <taxon>metagenomes</taxon>
        <taxon>ecological metagenomes</taxon>
    </lineage>
</organism>
<protein>
    <recommendedName>
        <fullName evidence="1">VOC domain-containing protein</fullName>
    </recommendedName>
</protein>
<name>A0A382LCL1_9ZZZZ</name>
<evidence type="ECO:0000259" key="1">
    <source>
        <dbReference type="PROSITE" id="PS51819"/>
    </source>
</evidence>
<dbReference type="InterPro" id="IPR037523">
    <property type="entry name" value="VOC_core"/>
</dbReference>